<proteinExistence type="inferred from homology"/>
<dbReference type="Pfam" id="PF02608">
    <property type="entry name" value="Bmp"/>
    <property type="match status" value="1"/>
</dbReference>
<keyword evidence="5" id="KW-0472">Membrane</keyword>
<organism evidence="9 10">
    <name type="scientific">Sinomonas terricola</name>
    <dbReference type="NCBI Taxonomy" id="3110330"/>
    <lineage>
        <taxon>Bacteria</taxon>
        <taxon>Bacillati</taxon>
        <taxon>Actinomycetota</taxon>
        <taxon>Actinomycetes</taxon>
        <taxon>Micrococcales</taxon>
        <taxon>Micrococcaceae</taxon>
        <taxon>Sinomonas</taxon>
    </lineage>
</organism>
<keyword evidence="6" id="KW-0449">Lipoprotein</keyword>
<evidence type="ECO:0000256" key="4">
    <source>
        <dbReference type="ARBA" id="ARBA00022729"/>
    </source>
</evidence>
<evidence type="ECO:0000313" key="10">
    <source>
        <dbReference type="Proteomes" id="UP001304769"/>
    </source>
</evidence>
<evidence type="ECO:0000256" key="6">
    <source>
        <dbReference type="ARBA" id="ARBA00023288"/>
    </source>
</evidence>
<evidence type="ECO:0000259" key="8">
    <source>
        <dbReference type="Pfam" id="PF02608"/>
    </source>
</evidence>
<feature type="domain" description="ABC transporter substrate-binding protein PnrA-like" evidence="8">
    <location>
        <begin position="40"/>
        <end position="343"/>
    </location>
</feature>
<gene>
    <name evidence="9" type="ORF">SPF06_10535</name>
</gene>
<comment type="subcellular location">
    <subcellularLocation>
        <location evidence="1">Cell membrane</location>
        <topology evidence="1">Lipid-anchor</topology>
    </subcellularLocation>
</comment>
<dbReference type="InterPro" id="IPR003760">
    <property type="entry name" value="PnrA-like"/>
</dbReference>
<reference evidence="9 10" key="1">
    <citation type="submission" date="2023-12" db="EMBL/GenBank/DDBJ databases">
        <title>Sinomonas terricola sp. nov, isolated from litchi orchard soil in Guangdong, PR China.</title>
        <authorList>
            <person name="Jiaxin W."/>
            <person name="Yang Z."/>
            <person name="Honghui Z."/>
        </authorList>
    </citation>
    <scope>NUCLEOTIDE SEQUENCE [LARGE SCALE GENOMIC DNA]</scope>
    <source>
        <strain evidence="9 10">JGH33</strain>
    </source>
</reference>
<dbReference type="SUPFAM" id="SSF53822">
    <property type="entry name" value="Periplasmic binding protein-like I"/>
    <property type="match status" value="1"/>
</dbReference>
<dbReference type="InterPro" id="IPR028082">
    <property type="entry name" value="Peripla_BP_I"/>
</dbReference>
<dbReference type="Gene3D" id="3.40.50.2300">
    <property type="match status" value="2"/>
</dbReference>
<keyword evidence="3" id="KW-1003">Cell membrane</keyword>
<keyword evidence="4 7" id="KW-0732">Signal</keyword>
<keyword evidence="10" id="KW-1185">Reference proteome</keyword>
<evidence type="ECO:0000256" key="1">
    <source>
        <dbReference type="ARBA" id="ARBA00004193"/>
    </source>
</evidence>
<accession>A0ABU5T6L4</accession>
<dbReference type="PANTHER" id="PTHR34296">
    <property type="entry name" value="TRANSCRIPTIONAL ACTIVATOR PROTEIN MED"/>
    <property type="match status" value="1"/>
</dbReference>
<comment type="caution">
    <text evidence="9">The sequence shown here is derived from an EMBL/GenBank/DDBJ whole genome shotgun (WGS) entry which is preliminary data.</text>
</comment>
<dbReference type="PANTHER" id="PTHR34296:SF2">
    <property type="entry name" value="ABC TRANSPORTER GUANOSINE-BINDING PROTEIN NUPN"/>
    <property type="match status" value="1"/>
</dbReference>
<sequence length="346" mass="35629">MKLKTQAGFAALAAASLLLTACGGTSGAQSAASDGSKRPSVANVIPGALGDQGFFDDAAGGIKKIESAGSKTQNVQSDASNPAQWKTNLESVSTGKWDVVVTGTSQMHDILDQTAQKYSKQHFITYDDVVKEPNVASIVYKQNEGSYLAGVLAALATTNKDKFPKATGSKVVGIVGGMDIPVINDFVVGFKKGVETVDPSIQVKVSYVGDFKDSNKGFDQAKLMYSQGADVVFQVAGGAGIGVLKAAAAAGRYAIGVDSNQNAIQPGFVLASMLKHVGDSLDSAVSDSAAGKLKYGETTSYGLANKGVGLEFANNSSAVPQDIQAKIESFAQQVVDGKVQVPSATS</sequence>
<comment type="similarity">
    <text evidence="2">Belongs to the BMP lipoprotein family.</text>
</comment>
<evidence type="ECO:0000256" key="5">
    <source>
        <dbReference type="ARBA" id="ARBA00023136"/>
    </source>
</evidence>
<dbReference type="PROSITE" id="PS51257">
    <property type="entry name" value="PROKAR_LIPOPROTEIN"/>
    <property type="match status" value="1"/>
</dbReference>
<evidence type="ECO:0000313" key="9">
    <source>
        <dbReference type="EMBL" id="MEA5455157.1"/>
    </source>
</evidence>
<evidence type="ECO:0000256" key="7">
    <source>
        <dbReference type="SAM" id="SignalP"/>
    </source>
</evidence>
<evidence type="ECO:0000256" key="3">
    <source>
        <dbReference type="ARBA" id="ARBA00022475"/>
    </source>
</evidence>
<feature type="chain" id="PRO_5045765215" evidence="7">
    <location>
        <begin position="32"/>
        <end position="346"/>
    </location>
</feature>
<name>A0ABU5T6L4_9MICC</name>
<dbReference type="Proteomes" id="UP001304769">
    <property type="component" value="Unassembled WGS sequence"/>
</dbReference>
<dbReference type="RefSeq" id="WP_323279015.1">
    <property type="nucleotide sequence ID" value="NZ_JAYGGQ010000007.1"/>
</dbReference>
<dbReference type="InterPro" id="IPR050957">
    <property type="entry name" value="BMP_lipoprotein"/>
</dbReference>
<protein>
    <submittedName>
        <fullName evidence="9">BMP family ABC transporter substrate-binding protein</fullName>
    </submittedName>
</protein>
<feature type="signal peptide" evidence="7">
    <location>
        <begin position="1"/>
        <end position="31"/>
    </location>
</feature>
<dbReference type="EMBL" id="JAYGGQ010000007">
    <property type="protein sequence ID" value="MEA5455157.1"/>
    <property type="molecule type" value="Genomic_DNA"/>
</dbReference>
<evidence type="ECO:0000256" key="2">
    <source>
        <dbReference type="ARBA" id="ARBA00008610"/>
    </source>
</evidence>